<evidence type="ECO:0000313" key="3">
    <source>
        <dbReference type="EMBL" id="RLN67525.1"/>
    </source>
</evidence>
<sequence length="177" mass="19663">MHAGMMRRRESNLTLDEDEDPSVEIERISQPWMSPELFETLWQNATQQVSSSCTFIKLQRFGGRQAQDAALGGENREIADEAIVAAAGSFQDQFLKTLGSDLEIFPQKSEQNKTPFVVLAYASITDNYGLRTVLLVRMEQLHRLGLCSVDATNADANPTSFGIGYVLDSSETSLRVI</sequence>
<dbReference type="EMBL" id="MBAD02001700">
    <property type="protein sequence ID" value="RLN52384.1"/>
    <property type="molecule type" value="Genomic_DNA"/>
</dbReference>
<evidence type="ECO:0000313" key="4">
    <source>
        <dbReference type="Proteomes" id="UP000277300"/>
    </source>
</evidence>
<dbReference type="OrthoDB" id="61479at2759"/>
<evidence type="ECO:0000313" key="5">
    <source>
        <dbReference type="Proteomes" id="UP000284657"/>
    </source>
</evidence>
<dbReference type="Proteomes" id="UP000277300">
    <property type="component" value="Unassembled WGS sequence"/>
</dbReference>
<evidence type="ECO:0000256" key="1">
    <source>
        <dbReference type="SAM" id="MobiDB-lite"/>
    </source>
</evidence>
<organism evidence="3 4">
    <name type="scientific">Phytophthora kernoviae</name>
    <dbReference type="NCBI Taxonomy" id="325452"/>
    <lineage>
        <taxon>Eukaryota</taxon>
        <taxon>Sar</taxon>
        <taxon>Stramenopiles</taxon>
        <taxon>Oomycota</taxon>
        <taxon>Peronosporomycetes</taxon>
        <taxon>Peronosporales</taxon>
        <taxon>Peronosporaceae</taxon>
        <taxon>Phytophthora</taxon>
    </lineage>
</organism>
<dbReference type="Proteomes" id="UP000284657">
    <property type="component" value="Unassembled WGS sequence"/>
</dbReference>
<dbReference type="EMBL" id="MBDO02000022">
    <property type="protein sequence ID" value="RLN67525.1"/>
    <property type="molecule type" value="Genomic_DNA"/>
</dbReference>
<gene>
    <name evidence="2" type="ORF">BBJ29_001070</name>
    <name evidence="3" type="ORF">BBP00_00001554</name>
</gene>
<protein>
    <submittedName>
        <fullName evidence="3">Uncharacterized protein</fullName>
    </submittedName>
</protein>
<proteinExistence type="predicted"/>
<dbReference type="AlphaFoldDB" id="A0A3F2RZV7"/>
<accession>A0A3F2RZV7</accession>
<name>A0A3F2RZV7_9STRA</name>
<comment type="caution">
    <text evidence="3">The sequence shown here is derived from an EMBL/GenBank/DDBJ whole genome shotgun (WGS) entry which is preliminary data.</text>
</comment>
<evidence type="ECO:0000313" key="2">
    <source>
        <dbReference type="EMBL" id="RLN52384.1"/>
    </source>
</evidence>
<feature type="region of interest" description="Disordered" evidence="1">
    <location>
        <begin position="1"/>
        <end position="22"/>
    </location>
</feature>
<reference evidence="4 5" key="1">
    <citation type="submission" date="2018-07" db="EMBL/GenBank/DDBJ databases">
        <title>Genome sequencing of oomycete isolates from Chile give support for New Zealand origin for Phytophthora kernoviae and make available the first Nothophytophthora sp. genome.</title>
        <authorList>
            <person name="Studholme D.J."/>
            <person name="Sanfuentes E."/>
            <person name="Panda P."/>
            <person name="Hill R."/>
            <person name="Sambles C."/>
            <person name="Grant M."/>
            <person name="Williams N.M."/>
            <person name="Mcdougal R.L."/>
        </authorList>
    </citation>
    <scope>NUCLEOTIDE SEQUENCE [LARGE SCALE GENOMIC DNA]</scope>
    <source>
        <strain evidence="3">Chile6</strain>
        <strain evidence="2">Chile7</strain>
    </source>
</reference>